<reference evidence="1" key="1">
    <citation type="submission" date="2018-05" db="EMBL/GenBank/DDBJ databases">
        <title>Draft genome of Mucuna pruriens seed.</title>
        <authorList>
            <person name="Nnadi N.E."/>
            <person name="Vos R."/>
            <person name="Hasami M.H."/>
            <person name="Devisetty U.K."/>
            <person name="Aguiy J.C."/>
        </authorList>
    </citation>
    <scope>NUCLEOTIDE SEQUENCE [LARGE SCALE GENOMIC DNA]</scope>
    <source>
        <strain evidence="1">JCA_2017</strain>
    </source>
</reference>
<evidence type="ECO:0000313" key="1">
    <source>
        <dbReference type="EMBL" id="RDX78773.1"/>
    </source>
</evidence>
<evidence type="ECO:0000313" key="2">
    <source>
        <dbReference type="Proteomes" id="UP000257109"/>
    </source>
</evidence>
<name>A0A371FKW1_MUCPR</name>
<feature type="non-terminal residue" evidence="1">
    <location>
        <position position="1"/>
    </location>
</feature>
<dbReference type="PANTHER" id="PTHR37610">
    <property type="entry name" value="CCHC-TYPE DOMAIN-CONTAINING PROTEIN"/>
    <property type="match status" value="1"/>
</dbReference>
<dbReference type="Proteomes" id="UP000257109">
    <property type="component" value="Unassembled WGS sequence"/>
</dbReference>
<protein>
    <recommendedName>
        <fullName evidence="3">Retrotransposon Copia-like N-terminal domain-containing protein</fullName>
    </recommendedName>
</protein>
<gene>
    <name evidence="1" type="ORF">CR513_40902</name>
</gene>
<accession>A0A371FKW1</accession>
<evidence type="ECO:0008006" key="3">
    <source>
        <dbReference type="Google" id="ProtNLM"/>
    </source>
</evidence>
<dbReference type="PANTHER" id="PTHR37610:SF92">
    <property type="entry name" value="RETROTRANSPOSON COPIA-LIKE N-TERMINAL DOMAIN-CONTAINING PROTEIN"/>
    <property type="match status" value="1"/>
</dbReference>
<dbReference type="EMBL" id="QJKJ01008753">
    <property type="protein sequence ID" value="RDX78773.1"/>
    <property type="molecule type" value="Genomic_DNA"/>
</dbReference>
<proteinExistence type="predicted"/>
<keyword evidence="2" id="KW-1185">Reference proteome</keyword>
<sequence length="184" mass="21226">MLKAKFLHSRSNPVRVAAFCFNNLKKAQVLDTHIPSSIVLELSILGALFLLLCSSELLLSGETHTSMPDSSKSSMPLPPICDNGRRQSHYLGPNELLNLVGYSQFDGRNYLQWAQYVHTSLKGRKKWSHIEGVEPLRDDPKFEAWDDDSLIMTWLWNSMTPEISRNYMFYSSIRKIWENLIETY</sequence>
<dbReference type="OrthoDB" id="10071381at2759"/>
<dbReference type="AlphaFoldDB" id="A0A371FKW1"/>
<comment type="caution">
    <text evidence="1">The sequence shown here is derived from an EMBL/GenBank/DDBJ whole genome shotgun (WGS) entry which is preliminary data.</text>
</comment>
<organism evidence="1 2">
    <name type="scientific">Mucuna pruriens</name>
    <name type="common">Velvet bean</name>
    <name type="synonym">Dolichos pruriens</name>
    <dbReference type="NCBI Taxonomy" id="157652"/>
    <lineage>
        <taxon>Eukaryota</taxon>
        <taxon>Viridiplantae</taxon>
        <taxon>Streptophyta</taxon>
        <taxon>Embryophyta</taxon>
        <taxon>Tracheophyta</taxon>
        <taxon>Spermatophyta</taxon>
        <taxon>Magnoliopsida</taxon>
        <taxon>eudicotyledons</taxon>
        <taxon>Gunneridae</taxon>
        <taxon>Pentapetalae</taxon>
        <taxon>rosids</taxon>
        <taxon>fabids</taxon>
        <taxon>Fabales</taxon>
        <taxon>Fabaceae</taxon>
        <taxon>Papilionoideae</taxon>
        <taxon>50 kb inversion clade</taxon>
        <taxon>NPAAA clade</taxon>
        <taxon>indigoferoid/millettioid clade</taxon>
        <taxon>Phaseoleae</taxon>
        <taxon>Mucuna</taxon>
    </lineage>
</organism>